<reference evidence="2" key="1">
    <citation type="submission" date="2022-04" db="EMBL/GenBank/DDBJ databases">
        <title>Carnegiea gigantea Genome sequencing and assembly v2.</title>
        <authorList>
            <person name="Copetti D."/>
            <person name="Sanderson M.J."/>
            <person name="Burquez A."/>
            <person name="Wojciechowski M.F."/>
        </authorList>
    </citation>
    <scope>NUCLEOTIDE SEQUENCE</scope>
    <source>
        <strain evidence="2">SGP5-SGP5p</strain>
        <tissue evidence="2">Aerial part</tissue>
    </source>
</reference>
<dbReference type="OrthoDB" id="1939300at2759"/>
<dbReference type="EMBL" id="JAKOGI010000657">
    <property type="protein sequence ID" value="KAJ8431897.1"/>
    <property type="molecule type" value="Genomic_DNA"/>
</dbReference>
<evidence type="ECO:0000313" key="3">
    <source>
        <dbReference type="Proteomes" id="UP001153076"/>
    </source>
</evidence>
<protein>
    <recommendedName>
        <fullName evidence="4">DUF4283 domain-containing protein</fullName>
    </recommendedName>
</protein>
<name>A0A9Q1JW21_9CARY</name>
<evidence type="ECO:0008006" key="4">
    <source>
        <dbReference type="Google" id="ProtNLM"/>
    </source>
</evidence>
<feature type="region of interest" description="Disordered" evidence="1">
    <location>
        <begin position="1"/>
        <end position="27"/>
    </location>
</feature>
<dbReference type="AlphaFoldDB" id="A0A9Q1JW21"/>
<gene>
    <name evidence="2" type="ORF">Cgig2_009964</name>
</gene>
<evidence type="ECO:0000313" key="2">
    <source>
        <dbReference type="EMBL" id="KAJ8431897.1"/>
    </source>
</evidence>
<dbReference type="Proteomes" id="UP001153076">
    <property type="component" value="Unassembled WGS sequence"/>
</dbReference>
<accession>A0A9Q1JW21</accession>
<keyword evidence="3" id="KW-1185">Reference proteome</keyword>
<organism evidence="2 3">
    <name type="scientific">Carnegiea gigantea</name>
    <dbReference type="NCBI Taxonomy" id="171969"/>
    <lineage>
        <taxon>Eukaryota</taxon>
        <taxon>Viridiplantae</taxon>
        <taxon>Streptophyta</taxon>
        <taxon>Embryophyta</taxon>
        <taxon>Tracheophyta</taxon>
        <taxon>Spermatophyta</taxon>
        <taxon>Magnoliopsida</taxon>
        <taxon>eudicotyledons</taxon>
        <taxon>Gunneridae</taxon>
        <taxon>Pentapetalae</taxon>
        <taxon>Caryophyllales</taxon>
        <taxon>Cactineae</taxon>
        <taxon>Cactaceae</taxon>
        <taxon>Cactoideae</taxon>
        <taxon>Echinocereeae</taxon>
        <taxon>Carnegiea</taxon>
    </lineage>
</organism>
<comment type="caution">
    <text evidence="2">The sequence shown here is derived from an EMBL/GenBank/DDBJ whole genome shotgun (WGS) entry which is preliminary data.</text>
</comment>
<dbReference type="PANTHER" id="PTHR33233:SF17">
    <property type="entry name" value="DUF4283 DOMAIN-CONTAINING PROTEIN"/>
    <property type="match status" value="1"/>
</dbReference>
<proteinExistence type="predicted"/>
<sequence length="176" mass="19850">MVAASDPVENASAQTPVEGEQTPGTDDQMETARLETLEPLSTTQTTLTSSYASIVDPNEGTSLKFIPAMTINGVKCAKIVKEDVNPKIEYWQNVVLCSVLGANPPMQVRKRVYMVRFQNQQDKLIVEKHGIYFFDSKPILVEGWNSEMDLHTETIKTLSIWIQFPNLDIKYWGLRV</sequence>
<dbReference type="PANTHER" id="PTHR33233">
    <property type="entry name" value="ENDONUCLEASE/EXONUCLEASE/PHOSPHATASE"/>
    <property type="match status" value="1"/>
</dbReference>
<evidence type="ECO:0000256" key="1">
    <source>
        <dbReference type="SAM" id="MobiDB-lite"/>
    </source>
</evidence>